<dbReference type="EC" id="3.4.11.-" evidence="1"/>
<proteinExistence type="predicted"/>
<protein>
    <submittedName>
        <fullName evidence="1">Aminopeptidase</fullName>
        <ecNumber evidence="1">3.4.11.-</ecNumber>
    </submittedName>
</protein>
<evidence type="ECO:0000313" key="2">
    <source>
        <dbReference type="Proteomes" id="UP001595803"/>
    </source>
</evidence>
<accession>A0ABV7Z4F7</accession>
<keyword evidence="1" id="KW-0645">Protease</keyword>
<sequence>MRQMWIVAGVLGAAALTVALSGCSDVRYLTQAAGGQLDLLRRARPLADVLADPATSAAVRRKVQLASDVRAFAVAPAGAGGLGLPDHGSFQKYVDVGREYVVWNVFSAPEFSVALDTSCFPIAGCVGYRGYFNEAAAQAHAQERRAAGRDVNVGGVSAYSTLGYLSDPLLSTMLGYPDATLIRTVIHELSHPSLYVPGDTVFNESYATAVEEEGMRRWLAAHGTPELRDEDRLAQERSAAFEALLLGARHELEALYAQTLPAAEMRTRKAAVLTDLNARYAALKASWGGYAGYDAFFARGVNNATLGAVAAYATMVPDFQALLTRVGGDMPSFIAAATACSKRPQGERAACLRGA</sequence>
<organism evidence="1 2">
    <name type="scientific">Deinococcus rufus</name>
    <dbReference type="NCBI Taxonomy" id="2136097"/>
    <lineage>
        <taxon>Bacteria</taxon>
        <taxon>Thermotogati</taxon>
        <taxon>Deinococcota</taxon>
        <taxon>Deinococci</taxon>
        <taxon>Deinococcales</taxon>
        <taxon>Deinococcaceae</taxon>
        <taxon>Deinococcus</taxon>
    </lineage>
</organism>
<evidence type="ECO:0000313" key="1">
    <source>
        <dbReference type="EMBL" id="MFC3831547.1"/>
    </source>
</evidence>
<dbReference type="GO" id="GO:0004177">
    <property type="term" value="F:aminopeptidase activity"/>
    <property type="evidence" value="ECO:0007669"/>
    <property type="project" value="UniProtKB-KW"/>
</dbReference>
<dbReference type="EMBL" id="JBHRZG010000002">
    <property type="protein sequence ID" value="MFC3831547.1"/>
    <property type="molecule type" value="Genomic_DNA"/>
</dbReference>
<comment type="caution">
    <text evidence="1">The sequence shown here is derived from an EMBL/GenBank/DDBJ whole genome shotgun (WGS) entry which is preliminary data.</text>
</comment>
<name>A0ABV7Z4F7_9DEIO</name>
<keyword evidence="1" id="KW-0031">Aminopeptidase</keyword>
<dbReference type="Pfam" id="PF10023">
    <property type="entry name" value="Aminopep"/>
    <property type="match status" value="1"/>
</dbReference>
<gene>
    <name evidence="1" type="ORF">ACFOSB_01560</name>
</gene>
<dbReference type="PROSITE" id="PS51257">
    <property type="entry name" value="PROKAR_LIPOPROTEIN"/>
    <property type="match status" value="1"/>
</dbReference>
<keyword evidence="2" id="KW-1185">Reference proteome</keyword>
<reference evidence="2" key="1">
    <citation type="journal article" date="2019" name="Int. J. Syst. Evol. Microbiol.">
        <title>The Global Catalogue of Microorganisms (GCM) 10K type strain sequencing project: providing services to taxonomists for standard genome sequencing and annotation.</title>
        <authorList>
            <consortium name="The Broad Institute Genomics Platform"/>
            <consortium name="The Broad Institute Genome Sequencing Center for Infectious Disease"/>
            <person name="Wu L."/>
            <person name="Ma J."/>
        </authorList>
    </citation>
    <scope>NUCLEOTIDE SEQUENCE [LARGE SCALE GENOMIC DNA]</scope>
    <source>
        <strain evidence="2">CCTCC AB 2017081</strain>
    </source>
</reference>
<dbReference type="PIRSF" id="PIRSF029285">
    <property type="entry name" value="Aminopept"/>
    <property type="match status" value="1"/>
</dbReference>
<dbReference type="Proteomes" id="UP001595803">
    <property type="component" value="Unassembled WGS sequence"/>
</dbReference>
<dbReference type="RefSeq" id="WP_322473659.1">
    <property type="nucleotide sequence ID" value="NZ_JBHRZG010000002.1"/>
</dbReference>
<keyword evidence="1" id="KW-0378">Hydrolase</keyword>
<dbReference type="InterPro" id="IPR014553">
    <property type="entry name" value="Aminopept"/>
</dbReference>